<dbReference type="GeneID" id="25323543"/>
<dbReference type="RefSeq" id="XP_013322107.1">
    <property type="nucleotide sequence ID" value="XM_013466653.1"/>
</dbReference>
<keyword evidence="7" id="KW-1185">Reference proteome</keyword>
<evidence type="ECO:0000313" key="7">
    <source>
        <dbReference type="Proteomes" id="UP000054342"/>
    </source>
</evidence>
<proteinExistence type="inferred from homology"/>
<dbReference type="EMBL" id="KN847317">
    <property type="protein sequence ID" value="KIW61523.1"/>
    <property type="molecule type" value="Genomic_DNA"/>
</dbReference>
<feature type="region of interest" description="Disordered" evidence="4">
    <location>
        <begin position="216"/>
        <end position="244"/>
    </location>
</feature>
<organism evidence="6 7">
    <name type="scientific">Exophiala xenobiotica</name>
    <dbReference type="NCBI Taxonomy" id="348802"/>
    <lineage>
        <taxon>Eukaryota</taxon>
        <taxon>Fungi</taxon>
        <taxon>Dikarya</taxon>
        <taxon>Ascomycota</taxon>
        <taxon>Pezizomycotina</taxon>
        <taxon>Eurotiomycetes</taxon>
        <taxon>Chaetothyriomycetidae</taxon>
        <taxon>Chaetothyriales</taxon>
        <taxon>Herpotrichiellaceae</taxon>
        <taxon>Exophiala</taxon>
    </lineage>
</organism>
<evidence type="ECO:0000313" key="6">
    <source>
        <dbReference type="EMBL" id="KIW61523.1"/>
    </source>
</evidence>
<evidence type="ECO:0000259" key="5">
    <source>
        <dbReference type="PROSITE" id="PS51891"/>
    </source>
</evidence>
<protein>
    <recommendedName>
        <fullName evidence="5">CENP-V/GFA domain-containing protein</fullName>
    </recommendedName>
</protein>
<dbReference type="EMBL" id="KN847317">
    <property type="protein sequence ID" value="KIW61524.1"/>
    <property type="molecule type" value="Genomic_DNA"/>
</dbReference>
<evidence type="ECO:0000256" key="4">
    <source>
        <dbReference type="SAM" id="MobiDB-lite"/>
    </source>
</evidence>
<name>A0A0D2F0W0_9EURO</name>
<keyword evidence="3" id="KW-0862">Zinc</keyword>
<dbReference type="STRING" id="348802.A0A0D2F0W0"/>
<dbReference type="Proteomes" id="UP000054342">
    <property type="component" value="Unassembled WGS sequence"/>
</dbReference>
<dbReference type="RefSeq" id="XP_013322108.1">
    <property type="nucleotide sequence ID" value="XM_013466654.1"/>
</dbReference>
<dbReference type="InterPro" id="IPR011057">
    <property type="entry name" value="Mss4-like_sf"/>
</dbReference>
<dbReference type="HOGENOM" id="CLU_098340_0_0_1"/>
<sequence>MSRLRPLQGACNCGRIHYTIAVPETATERAQVFFDDSSESRRSQATPLTAWLRVPLTWYSSSTEAFFPDETHTSIRRSFTPLHSPHTQRVFCGYCGTHLSYWTEQPPSEADFMNITLGSLLGRDIQALQELDLIPEDVQPEDVQGPQQTAVQAPVREEQTQGLTRTERSGRAGGLSWFEEMLEGSRLGRTQNVRRGIGVSPDGNTRVEWEISEFLEEGSGEQQTPAGSKRKIGDVASGEVRMQG</sequence>
<dbReference type="GO" id="GO:0046872">
    <property type="term" value="F:metal ion binding"/>
    <property type="evidence" value="ECO:0007669"/>
    <property type="project" value="UniProtKB-KW"/>
</dbReference>
<feature type="compositionally biased region" description="Basic and acidic residues" evidence="4">
    <location>
        <begin position="155"/>
        <end position="169"/>
    </location>
</feature>
<dbReference type="AlphaFoldDB" id="A0A0D2F0W0"/>
<dbReference type="OrthoDB" id="3907216at2759"/>
<dbReference type="SUPFAM" id="SSF51316">
    <property type="entry name" value="Mss4-like"/>
    <property type="match status" value="1"/>
</dbReference>
<evidence type="ECO:0000256" key="3">
    <source>
        <dbReference type="ARBA" id="ARBA00022833"/>
    </source>
</evidence>
<evidence type="ECO:0000256" key="1">
    <source>
        <dbReference type="ARBA" id="ARBA00005495"/>
    </source>
</evidence>
<gene>
    <name evidence="6" type="ORF">PV05_01635</name>
</gene>
<reference evidence="6 7" key="1">
    <citation type="submission" date="2015-01" db="EMBL/GenBank/DDBJ databases">
        <title>The Genome Sequence of Exophiala xenobiotica CBS118157.</title>
        <authorList>
            <consortium name="The Broad Institute Genomics Platform"/>
            <person name="Cuomo C."/>
            <person name="de Hoog S."/>
            <person name="Gorbushina A."/>
            <person name="Stielow B."/>
            <person name="Teixiera M."/>
            <person name="Abouelleil A."/>
            <person name="Chapman S.B."/>
            <person name="Priest M."/>
            <person name="Young S.K."/>
            <person name="Wortman J."/>
            <person name="Nusbaum C."/>
            <person name="Birren B."/>
        </authorList>
    </citation>
    <scope>NUCLEOTIDE SEQUENCE [LARGE SCALE GENOMIC DNA]</scope>
    <source>
        <strain evidence="6 7">CBS 118157</strain>
    </source>
</reference>
<dbReference type="GO" id="GO:0016846">
    <property type="term" value="F:carbon-sulfur lyase activity"/>
    <property type="evidence" value="ECO:0007669"/>
    <property type="project" value="InterPro"/>
</dbReference>
<comment type="similarity">
    <text evidence="1">Belongs to the Gfa family.</text>
</comment>
<feature type="domain" description="CENP-V/GFA" evidence="5">
    <location>
        <begin position="7"/>
        <end position="142"/>
    </location>
</feature>
<feature type="region of interest" description="Disordered" evidence="4">
    <location>
        <begin position="140"/>
        <end position="169"/>
    </location>
</feature>
<accession>A0A0D2F0W0</accession>
<evidence type="ECO:0000256" key="2">
    <source>
        <dbReference type="ARBA" id="ARBA00022723"/>
    </source>
</evidence>
<dbReference type="Gene3D" id="3.90.1590.10">
    <property type="entry name" value="glutathione-dependent formaldehyde- activating enzyme (gfa)"/>
    <property type="match status" value="1"/>
</dbReference>
<dbReference type="PROSITE" id="PS51891">
    <property type="entry name" value="CENP_V_GFA"/>
    <property type="match status" value="1"/>
</dbReference>
<keyword evidence="2" id="KW-0479">Metal-binding</keyword>
<dbReference type="InterPro" id="IPR006913">
    <property type="entry name" value="CENP-V/GFA"/>
</dbReference>